<evidence type="ECO:0000313" key="3">
    <source>
        <dbReference type="Proteomes" id="UP000027129"/>
    </source>
</evidence>
<keyword evidence="3" id="KW-1185">Reference proteome</keyword>
<comment type="caution">
    <text evidence="2">The sequence shown here is derived from an EMBL/GenBank/DDBJ whole genome shotgun (WGS) entry which is preliminary data.</text>
</comment>
<name>A0ABR4RS69_9LACO</name>
<proteinExistence type="predicted"/>
<dbReference type="EMBL" id="JMHU01000004">
    <property type="protein sequence ID" value="KDA46376.1"/>
    <property type="molecule type" value="Genomic_DNA"/>
</dbReference>
<evidence type="ECO:0000313" key="2">
    <source>
        <dbReference type="EMBL" id="KDA46376.1"/>
    </source>
</evidence>
<dbReference type="InterPro" id="IPR049242">
    <property type="entry name" value="DUF6877"/>
</dbReference>
<gene>
    <name evidence="2" type="ORF">Lani381_0396</name>
</gene>
<dbReference type="Proteomes" id="UP000027129">
    <property type="component" value="Unassembled WGS sequence"/>
</dbReference>
<protein>
    <recommendedName>
        <fullName evidence="1">DUF6877 domain-containing protein</fullName>
    </recommendedName>
</protein>
<reference evidence="2 3" key="1">
    <citation type="submission" date="2014-04" db="EMBL/GenBank/DDBJ databases">
        <title>Draft Genome Sequence of Lactobacillus animalis 381-IL-28.</title>
        <authorList>
            <person name="Sturino J.M."/>
            <person name="Rajendran M."/>
            <person name="Altermann E."/>
        </authorList>
    </citation>
    <scope>NUCLEOTIDE SEQUENCE [LARGE SCALE GENOMIC DNA]</scope>
    <source>
        <strain evidence="2 3">381-IL-28</strain>
    </source>
</reference>
<evidence type="ECO:0000259" key="1">
    <source>
        <dbReference type="Pfam" id="PF21793"/>
    </source>
</evidence>
<sequence length="64" mass="7550">MSAKEKLVELLATYRYPIAVINDVRMRVGDFYLSGNSSDDNDPYLWQQVRYLENVKKFVLEMSE</sequence>
<organism evidence="2 3">
    <name type="scientific">Ligilactobacillus animalis</name>
    <dbReference type="NCBI Taxonomy" id="1605"/>
    <lineage>
        <taxon>Bacteria</taxon>
        <taxon>Bacillati</taxon>
        <taxon>Bacillota</taxon>
        <taxon>Bacilli</taxon>
        <taxon>Lactobacillales</taxon>
        <taxon>Lactobacillaceae</taxon>
        <taxon>Ligilactobacillus</taxon>
    </lineage>
</organism>
<feature type="domain" description="DUF6877" evidence="1">
    <location>
        <begin position="6"/>
        <end position="56"/>
    </location>
</feature>
<dbReference type="Pfam" id="PF21793">
    <property type="entry name" value="DUF6877"/>
    <property type="match status" value="1"/>
</dbReference>
<accession>A0ABR4RS69</accession>
<dbReference type="RefSeq" id="WP_035447274.1">
    <property type="nucleotide sequence ID" value="NZ_CP195054.1"/>
</dbReference>